<proteinExistence type="predicted"/>
<organism evidence="1 2">
    <name type="scientific">Lacrimispora sphenoides JCM 1415</name>
    <dbReference type="NCBI Taxonomy" id="1297793"/>
    <lineage>
        <taxon>Bacteria</taxon>
        <taxon>Bacillati</taxon>
        <taxon>Bacillota</taxon>
        <taxon>Clostridia</taxon>
        <taxon>Lachnospirales</taxon>
        <taxon>Lachnospiraceae</taxon>
        <taxon>Lacrimispora</taxon>
    </lineage>
</organism>
<keyword evidence="2" id="KW-1185">Reference proteome</keyword>
<reference evidence="1 2" key="1">
    <citation type="submission" date="2016-10" db="EMBL/GenBank/DDBJ databases">
        <authorList>
            <person name="Varghese N."/>
            <person name="Submissions S."/>
        </authorList>
    </citation>
    <scope>NUCLEOTIDE SEQUENCE [LARGE SCALE GENOMIC DNA]</scope>
    <source>
        <strain evidence="1 2">ATCC 19403</strain>
    </source>
</reference>
<gene>
    <name evidence="1" type="ORF">SAMN02745906_2614</name>
</gene>
<dbReference type="Proteomes" id="UP000198970">
    <property type="component" value="Chromosome I"/>
</dbReference>
<dbReference type="EMBL" id="LT630003">
    <property type="protein sequence ID" value="SET87455.1"/>
    <property type="molecule type" value="Genomic_DNA"/>
</dbReference>
<sequence length="68" mass="8165">MTEQMVTLRAVAINAKTLYLRGMISREEAKQRIQPYCDEYNRIGREKAKKYNQKFKLFSFVAYMRSSY</sequence>
<protein>
    <submittedName>
        <fullName evidence="1">Uncharacterized protein</fullName>
    </submittedName>
</protein>
<name>A0ABY1CAU7_9FIRM</name>
<accession>A0ABY1CAU7</accession>
<evidence type="ECO:0000313" key="2">
    <source>
        <dbReference type="Proteomes" id="UP000198970"/>
    </source>
</evidence>
<dbReference type="RefSeq" id="WP_242941255.1">
    <property type="nucleotide sequence ID" value="NZ_LT630003.1"/>
</dbReference>
<evidence type="ECO:0000313" key="1">
    <source>
        <dbReference type="EMBL" id="SET87455.1"/>
    </source>
</evidence>